<protein>
    <submittedName>
        <fullName evidence="2">Uncharacterized protein</fullName>
    </submittedName>
</protein>
<feature type="signal peptide" evidence="1">
    <location>
        <begin position="1"/>
        <end position="19"/>
    </location>
</feature>
<proteinExistence type="predicted"/>
<dbReference type="RefSeq" id="WP_182165220.1">
    <property type="nucleotide sequence ID" value="NZ_JACFXV010000053.1"/>
</dbReference>
<reference evidence="2 3" key="1">
    <citation type="submission" date="2020-07" db="EMBL/GenBank/DDBJ databases">
        <title>Stappia sp., F7233, whole genome shotgun sequencing project.</title>
        <authorList>
            <person name="Jiang S."/>
            <person name="Liu Z.W."/>
            <person name="Du Z.J."/>
        </authorList>
    </citation>
    <scope>NUCLEOTIDE SEQUENCE [LARGE SCALE GENOMIC DNA]</scope>
    <source>
        <strain evidence="2 3">F7233</strain>
    </source>
</reference>
<comment type="caution">
    <text evidence="2">The sequence shown here is derived from an EMBL/GenBank/DDBJ whole genome shotgun (WGS) entry which is preliminary data.</text>
</comment>
<name>A0A839AFF6_9HYPH</name>
<dbReference type="EMBL" id="JACFXV010000053">
    <property type="protein sequence ID" value="MBA5777674.1"/>
    <property type="molecule type" value="Genomic_DNA"/>
</dbReference>
<feature type="chain" id="PRO_5032607674" evidence="1">
    <location>
        <begin position="20"/>
        <end position="257"/>
    </location>
</feature>
<sequence>MYRMFVATLLCATTSTAMATSLGEQNGEKICSPNYKLTDEVSVLFSAKNNVSHIIKHSEVRKPESSGNYTMVYTIKSNFFNKFLHGLLPIYTGTNVPKISPRYFEQKFFIGAPYAEKEVFEGADLVVLRSGQASESRALDFFRETEGEVRKFGERGRCEVVRVDKGYEISKALIILPVAENSFEDQRCLYTGMYLFYGANDFDEVFSDIYHYNHPGLGYVFHWSLLPEMFFLYDDLIAPGMGREEVLSVLRLRMCKN</sequence>
<keyword evidence="3" id="KW-1185">Reference proteome</keyword>
<keyword evidence="1" id="KW-0732">Signal</keyword>
<evidence type="ECO:0000313" key="2">
    <source>
        <dbReference type="EMBL" id="MBA5777674.1"/>
    </source>
</evidence>
<dbReference type="Proteomes" id="UP000541109">
    <property type="component" value="Unassembled WGS sequence"/>
</dbReference>
<accession>A0A839AFF6</accession>
<evidence type="ECO:0000313" key="3">
    <source>
        <dbReference type="Proteomes" id="UP000541109"/>
    </source>
</evidence>
<evidence type="ECO:0000256" key="1">
    <source>
        <dbReference type="SAM" id="SignalP"/>
    </source>
</evidence>
<organism evidence="2 3">
    <name type="scientific">Stappia albiluteola</name>
    <dbReference type="NCBI Taxonomy" id="2758565"/>
    <lineage>
        <taxon>Bacteria</taxon>
        <taxon>Pseudomonadati</taxon>
        <taxon>Pseudomonadota</taxon>
        <taxon>Alphaproteobacteria</taxon>
        <taxon>Hyphomicrobiales</taxon>
        <taxon>Stappiaceae</taxon>
        <taxon>Stappia</taxon>
    </lineage>
</organism>
<gene>
    <name evidence="2" type="ORF">H2509_11120</name>
</gene>
<dbReference type="AlphaFoldDB" id="A0A839AFF6"/>